<comment type="caution">
    <text evidence="2">The sequence shown here is derived from an EMBL/GenBank/DDBJ whole genome shotgun (WGS) entry which is preliminary data.</text>
</comment>
<dbReference type="Proteomes" id="UP001189429">
    <property type="component" value="Unassembled WGS sequence"/>
</dbReference>
<gene>
    <name evidence="2" type="ORF">PCOR1329_LOCUS59541</name>
</gene>
<evidence type="ECO:0000256" key="1">
    <source>
        <dbReference type="SAM" id="MobiDB-lite"/>
    </source>
</evidence>
<name>A0ABN9VP08_9DINO</name>
<evidence type="ECO:0000313" key="2">
    <source>
        <dbReference type="EMBL" id="CAK0874723.1"/>
    </source>
</evidence>
<reference evidence="2" key="1">
    <citation type="submission" date="2023-10" db="EMBL/GenBank/DDBJ databases">
        <authorList>
            <person name="Chen Y."/>
            <person name="Shah S."/>
            <person name="Dougan E. K."/>
            <person name="Thang M."/>
            <person name="Chan C."/>
        </authorList>
    </citation>
    <scope>NUCLEOTIDE SEQUENCE [LARGE SCALE GENOMIC DNA]</scope>
</reference>
<sequence length="1075" mass="117726">MSAFHAIGLSFKEVCGRCSADDQFNGNYEKLIKMSNVAPEERPFPLQSIAAHKRMGHTVVANFAAKKESDMAKADTKGLDLEALGEKAASIPSPFNANQTLQDMAITTDDSAPFIQVKVWCKVEIEDKIVNMDSKKRLQQSQPTNVFDKMRKLLNDQLPVSLRGNKLPPSLEFLKKKALGMVGKDTPAESKRGLLDAEAETVPCGGADAEGGSSTAAASRDMFPLAADSGDRTPRPAPLLGDLAGSLATVSQPSPSPKAACRVEPRASPDTKSCISDGAGTTTGAGKRRGKKSDKEKEADLLARLDSAKVLQGHYNGSDVYNATRFEDTASDSNGISNVGRARLKYESAYKIVNPGSVDQSFLHKTLEDLHKKGLVWPPEYALKHVKLRVKHAHEVEDMVDAIMPLGREEDDYNDAVEKAEDEEEPTFDPLKPRLRDVPAAEPAAMVSRFRSVVSEFLVQPLIKAGKNNKLLIRSLHHDTSNVLKATDCALPGTSADDVAILKKAVDELITILKLLEVLGTPSVEHMVGMDPTTTKKFLDGSFAEAWLPSKQDLGGSKFWSPLLVQFLRHRADEFAIAPKMAALLVELSTDINDENRFREIVAELNRMTKLCRPLSCDSGWCKLFDNMERWLGKSISNVMPDDVENMKDIDNFVEEICNATAFPENSWVGGKLDSMRRVSLAKLEDMKKIDGSKRMLDALASFTANPNLETTNVLKKVSYQRHLLFTDAEQVTAAREALHAGTSFAMTTLGSYSSAGGRTAEEWVKALSRIKDMRNLLTGKVFSFLSEPEPADEEAKVLGGLILDKATLVTCFLELQAEGDDAEQQAASDQGNDSCENLWVSYKSDRSQLWKSQIVLGASESWSDAAIQSKYSKFFMVESMSESVAANIQTALSEYAVASLASEAQALSKAVDQRCGGIRRLLRGGPLDGGDYRGNDPAARARMTYDEVASAAEETLFSAKMKGSSKRLSQTRQTAREALKHYKKSASDLHIDFSSDATFGPLEKAVVEGTRGIDSILAELKIIHNLSRDKKTSLAQRQSRVEEELNRASNMIGDVPEIQLHESVKTKALEFMRA</sequence>
<feature type="region of interest" description="Disordered" evidence="1">
    <location>
        <begin position="247"/>
        <end position="296"/>
    </location>
</feature>
<protein>
    <submittedName>
        <fullName evidence="2">Uncharacterized protein</fullName>
    </submittedName>
</protein>
<organism evidence="2 3">
    <name type="scientific">Prorocentrum cordatum</name>
    <dbReference type="NCBI Taxonomy" id="2364126"/>
    <lineage>
        <taxon>Eukaryota</taxon>
        <taxon>Sar</taxon>
        <taxon>Alveolata</taxon>
        <taxon>Dinophyceae</taxon>
        <taxon>Prorocentrales</taxon>
        <taxon>Prorocentraceae</taxon>
        <taxon>Prorocentrum</taxon>
    </lineage>
</organism>
<keyword evidence="3" id="KW-1185">Reference proteome</keyword>
<dbReference type="EMBL" id="CAUYUJ010017426">
    <property type="protein sequence ID" value="CAK0874723.1"/>
    <property type="molecule type" value="Genomic_DNA"/>
</dbReference>
<proteinExistence type="predicted"/>
<accession>A0ABN9VP08</accession>
<evidence type="ECO:0000313" key="3">
    <source>
        <dbReference type="Proteomes" id="UP001189429"/>
    </source>
</evidence>